<name>A0ACC2PDA1_9HYME</name>
<accession>A0ACC2PDA1</accession>
<dbReference type="EMBL" id="CM056742">
    <property type="protein sequence ID" value="KAJ8681063.1"/>
    <property type="molecule type" value="Genomic_DNA"/>
</dbReference>
<dbReference type="Proteomes" id="UP001239111">
    <property type="component" value="Chromosome 2"/>
</dbReference>
<protein>
    <submittedName>
        <fullName evidence="1">Uncharacterized protein</fullName>
    </submittedName>
</protein>
<reference evidence="1" key="1">
    <citation type="submission" date="2023-04" db="EMBL/GenBank/DDBJ databases">
        <title>A chromosome-level genome assembly of the parasitoid wasp Eretmocerus hayati.</title>
        <authorList>
            <person name="Zhong Y."/>
            <person name="Liu S."/>
            <person name="Liu Y."/>
        </authorList>
    </citation>
    <scope>NUCLEOTIDE SEQUENCE</scope>
    <source>
        <strain evidence="1">ZJU_SS_LIU_2023</strain>
    </source>
</reference>
<comment type="caution">
    <text evidence="1">The sequence shown here is derived from an EMBL/GenBank/DDBJ whole genome shotgun (WGS) entry which is preliminary data.</text>
</comment>
<proteinExistence type="predicted"/>
<evidence type="ECO:0000313" key="1">
    <source>
        <dbReference type="EMBL" id="KAJ8681063.1"/>
    </source>
</evidence>
<organism evidence="1 2">
    <name type="scientific">Eretmocerus hayati</name>
    <dbReference type="NCBI Taxonomy" id="131215"/>
    <lineage>
        <taxon>Eukaryota</taxon>
        <taxon>Metazoa</taxon>
        <taxon>Ecdysozoa</taxon>
        <taxon>Arthropoda</taxon>
        <taxon>Hexapoda</taxon>
        <taxon>Insecta</taxon>
        <taxon>Pterygota</taxon>
        <taxon>Neoptera</taxon>
        <taxon>Endopterygota</taxon>
        <taxon>Hymenoptera</taxon>
        <taxon>Apocrita</taxon>
        <taxon>Proctotrupomorpha</taxon>
        <taxon>Chalcidoidea</taxon>
        <taxon>Aphelinidae</taxon>
        <taxon>Aphelininae</taxon>
        <taxon>Eretmocerus</taxon>
    </lineage>
</organism>
<sequence length="254" mass="28353">MAKKLGETGRRKQHNNNNNSGKGRNALIHCRGKSKPVRRTRPLKIAALIVSAIEDLKETKGMTSSQIADYISYGSELPDNEIKKQVRTALSRGLRYGILRKHKGQYFLPHGDDLERANRVASRFSTLHSGITIEEGKSVTLEDLRDGPIIAASKKEQKQQRRPRTVRSKSRRPATRAKTAVPRLAPQPSPMTRPRSTSVRRRKPPPTRPESPTRPTPEGQPPPVLYNTGEEGDAVEGIDDGKEEDALVVRYKCS</sequence>
<gene>
    <name evidence="1" type="ORF">QAD02_016850</name>
</gene>
<keyword evidence="2" id="KW-1185">Reference proteome</keyword>
<evidence type="ECO:0000313" key="2">
    <source>
        <dbReference type="Proteomes" id="UP001239111"/>
    </source>
</evidence>